<comment type="similarity">
    <text evidence="1">Belongs to the RNA polymerase alpha chain family.</text>
</comment>
<dbReference type="Pfam" id="PF01000">
    <property type="entry name" value="RNA_pol_A_bac"/>
    <property type="match status" value="1"/>
</dbReference>
<dbReference type="AlphaFoldDB" id="A0A2H0UJR2"/>
<evidence type="ECO:0000256" key="1">
    <source>
        <dbReference type="ARBA" id="ARBA00007123"/>
    </source>
</evidence>
<evidence type="ECO:0000256" key="7">
    <source>
        <dbReference type="ARBA" id="ARBA00023163"/>
    </source>
</evidence>
<dbReference type="GO" id="GO:0003899">
    <property type="term" value="F:DNA-directed RNA polymerase activity"/>
    <property type="evidence" value="ECO:0007669"/>
    <property type="project" value="UniProtKB-EC"/>
</dbReference>
<dbReference type="Gene3D" id="2.170.120.12">
    <property type="entry name" value="DNA-directed RNA polymerase, insert domain"/>
    <property type="match status" value="1"/>
</dbReference>
<evidence type="ECO:0000256" key="2">
    <source>
        <dbReference type="ARBA" id="ARBA00012418"/>
    </source>
</evidence>
<dbReference type="CDD" id="cd06928">
    <property type="entry name" value="RNAP_alpha_NTD"/>
    <property type="match status" value="1"/>
</dbReference>
<dbReference type="GO" id="GO:0046983">
    <property type="term" value="F:protein dimerization activity"/>
    <property type="evidence" value="ECO:0007669"/>
    <property type="project" value="InterPro"/>
</dbReference>
<evidence type="ECO:0000256" key="8">
    <source>
        <dbReference type="ARBA" id="ARBA00032524"/>
    </source>
</evidence>
<dbReference type="GO" id="GO:0003677">
    <property type="term" value="F:DNA binding"/>
    <property type="evidence" value="ECO:0007669"/>
    <property type="project" value="InterPro"/>
</dbReference>
<reference evidence="14" key="1">
    <citation type="submission" date="2017-09" db="EMBL/GenBank/DDBJ databases">
        <title>Depth-based differentiation of microbial function through sediment-hosted aquifers and enrichment of novel symbionts in the deep terrestrial subsurface.</title>
        <authorList>
            <person name="Probst A.J."/>
            <person name="Ladd B."/>
            <person name="Jarett J.K."/>
            <person name="Geller-Mcgrath D.E."/>
            <person name="Sieber C.M.K."/>
            <person name="Emerson J.B."/>
            <person name="Anantharaman K."/>
            <person name="Thomas B.C."/>
            <person name="Malmstrom R."/>
            <person name="Stieglmeier M."/>
            <person name="Klingl A."/>
            <person name="Woyke T."/>
            <person name="Ryan C.M."/>
            <person name="Banfield J.F."/>
        </authorList>
    </citation>
    <scope>NUCLEOTIDE SEQUENCE [LARGE SCALE GENOMIC DNA]</scope>
</reference>
<dbReference type="GO" id="GO:0000428">
    <property type="term" value="C:DNA-directed RNA polymerase complex"/>
    <property type="evidence" value="ECO:0007669"/>
    <property type="project" value="UniProtKB-KW"/>
</dbReference>
<keyword evidence="6" id="KW-0548">Nucleotidyltransferase</keyword>
<evidence type="ECO:0000313" key="13">
    <source>
        <dbReference type="EMBL" id="PIR86643.1"/>
    </source>
</evidence>
<evidence type="ECO:0000256" key="11">
    <source>
        <dbReference type="SAM" id="MobiDB-lite"/>
    </source>
</evidence>
<dbReference type="FunFam" id="2.170.120.12:FF:000001">
    <property type="entry name" value="DNA-directed RNA polymerase subunit alpha"/>
    <property type="match status" value="1"/>
</dbReference>
<dbReference type="InterPro" id="IPR036643">
    <property type="entry name" value="RNApol_insert_sf"/>
</dbReference>
<evidence type="ECO:0000256" key="9">
    <source>
        <dbReference type="ARBA" id="ARBA00033070"/>
    </source>
</evidence>
<dbReference type="GO" id="GO:0006351">
    <property type="term" value="P:DNA-templated transcription"/>
    <property type="evidence" value="ECO:0007669"/>
    <property type="project" value="InterPro"/>
</dbReference>
<comment type="catalytic activity">
    <reaction evidence="10">
        <text>RNA(n) + a ribonucleoside 5'-triphosphate = RNA(n+1) + diphosphate</text>
        <dbReference type="Rhea" id="RHEA:21248"/>
        <dbReference type="Rhea" id="RHEA-COMP:14527"/>
        <dbReference type="Rhea" id="RHEA-COMP:17342"/>
        <dbReference type="ChEBI" id="CHEBI:33019"/>
        <dbReference type="ChEBI" id="CHEBI:61557"/>
        <dbReference type="ChEBI" id="CHEBI:140395"/>
        <dbReference type="EC" id="2.7.7.6"/>
    </reaction>
</comment>
<evidence type="ECO:0000259" key="12">
    <source>
        <dbReference type="SMART" id="SM00662"/>
    </source>
</evidence>
<proteinExistence type="inferred from homology"/>
<name>A0A2H0UJR2_9BACT</name>
<feature type="domain" description="DNA-directed RNA polymerase RpoA/D/Rpb3-type" evidence="12">
    <location>
        <begin position="21"/>
        <end position="230"/>
    </location>
</feature>
<dbReference type="EC" id="2.7.7.6" evidence="2"/>
<evidence type="ECO:0000256" key="6">
    <source>
        <dbReference type="ARBA" id="ARBA00022695"/>
    </source>
</evidence>
<organism evidence="13 14">
    <name type="scientific">Candidatus Harrisonbacteria bacterium CG10_big_fil_rev_8_21_14_0_10_49_15</name>
    <dbReference type="NCBI Taxonomy" id="1974587"/>
    <lineage>
        <taxon>Bacteria</taxon>
        <taxon>Candidatus Harrisoniibacteriota</taxon>
    </lineage>
</organism>
<keyword evidence="7" id="KW-0804">Transcription</keyword>
<dbReference type="InterPro" id="IPR011263">
    <property type="entry name" value="DNA-dir_RNA_pol_RpoA/D/Rpb3"/>
</dbReference>
<dbReference type="EMBL" id="PFBD01000028">
    <property type="protein sequence ID" value="PIR86643.1"/>
    <property type="molecule type" value="Genomic_DNA"/>
</dbReference>
<keyword evidence="4 13" id="KW-0240">DNA-directed RNA polymerase</keyword>
<dbReference type="Pfam" id="PF01193">
    <property type="entry name" value="RNA_pol_L"/>
    <property type="match status" value="1"/>
</dbReference>
<sequence>MEKINLTENITIKTVEDTATRGVFDIEGLYHGYGLTVGNALRRVLLSSLPGAAITQIKIKGVGHEFSTIKGVLEDVVELTLNLKKIRFNFDGGSEPETLTLKAKGEGEVTGKDISHTGRAEVVNKDAHIATISEKGTELEIEITVERGLGYVPSEAFKKETLPVGVIQLDATFSPVKSVNFTVEDMRVGGYTDYNRVRFVIETDGGITATEAMARGTQIFKEHVDAIANQLGGAPSASPVMEEDEEVVEKPKKKATKKK</sequence>
<protein>
    <recommendedName>
        <fullName evidence="3">DNA-directed RNA polymerase subunit alpha</fullName>
        <ecNumber evidence="2">2.7.7.6</ecNumber>
    </recommendedName>
    <alternativeName>
        <fullName evidence="9">RNA polymerase subunit alpha</fullName>
    </alternativeName>
    <alternativeName>
        <fullName evidence="8">Transcriptase subunit alpha</fullName>
    </alternativeName>
</protein>
<evidence type="ECO:0000256" key="3">
    <source>
        <dbReference type="ARBA" id="ARBA00015972"/>
    </source>
</evidence>
<dbReference type="Gene3D" id="3.30.1360.10">
    <property type="entry name" value="RNA polymerase, RBP11-like subunit"/>
    <property type="match status" value="1"/>
</dbReference>
<accession>A0A2H0UJR2</accession>
<evidence type="ECO:0000256" key="10">
    <source>
        <dbReference type="ARBA" id="ARBA00048552"/>
    </source>
</evidence>
<dbReference type="InterPro" id="IPR011262">
    <property type="entry name" value="DNA-dir_RNA_pol_insert"/>
</dbReference>
<dbReference type="InterPro" id="IPR036603">
    <property type="entry name" value="RBP11-like"/>
</dbReference>
<dbReference type="GO" id="GO:0005737">
    <property type="term" value="C:cytoplasm"/>
    <property type="evidence" value="ECO:0007669"/>
    <property type="project" value="UniProtKB-ARBA"/>
</dbReference>
<keyword evidence="5" id="KW-0808">Transferase</keyword>
<comment type="caution">
    <text evidence="13">The sequence shown here is derived from an EMBL/GenBank/DDBJ whole genome shotgun (WGS) entry which is preliminary data.</text>
</comment>
<evidence type="ECO:0000256" key="5">
    <source>
        <dbReference type="ARBA" id="ARBA00022679"/>
    </source>
</evidence>
<evidence type="ECO:0000256" key="4">
    <source>
        <dbReference type="ARBA" id="ARBA00022478"/>
    </source>
</evidence>
<dbReference type="SUPFAM" id="SSF56553">
    <property type="entry name" value="Insert subdomain of RNA polymerase alpha subunit"/>
    <property type="match status" value="1"/>
</dbReference>
<dbReference type="SMART" id="SM00662">
    <property type="entry name" value="RPOLD"/>
    <property type="match status" value="1"/>
</dbReference>
<evidence type="ECO:0000313" key="14">
    <source>
        <dbReference type="Proteomes" id="UP000229526"/>
    </source>
</evidence>
<dbReference type="SUPFAM" id="SSF55257">
    <property type="entry name" value="RBP11-like subunits of RNA polymerase"/>
    <property type="match status" value="1"/>
</dbReference>
<feature type="region of interest" description="Disordered" evidence="11">
    <location>
        <begin position="231"/>
        <end position="259"/>
    </location>
</feature>
<dbReference type="Proteomes" id="UP000229526">
    <property type="component" value="Unassembled WGS sequence"/>
</dbReference>
<dbReference type="InterPro" id="IPR011773">
    <property type="entry name" value="DNA-dir_RpoA"/>
</dbReference>
<dbReference type="NCBIfam" id="TIGR02027">
    <property type="entry name" value="rpoA"/>
    <property type="match status" value="1"/>
</dbReference>
<gene>
    <name evidence="13" type="primary">rpoA</name>
    <name evidence="13" type="ORF">COU11_03980</name>
</gene>